<dbReference type="InterPro" id="IPR001962">
    <property type="entry name" value="Asn_synthase"/>
</dbReference>
<evidence type="ECO:0000313" key="6">
    <source>
        <dbReference type="RefSeq" id="XP_015513605.2"/>
    </source>
</evidence>
<dbReference type="RefSeq" id="XP_015513605.2">
    <property type="nucleotide sequence ID" value="XM_015658119.2"/>
</dbReference>
<dbReference type="PANTHER" id="PTHR45937">
    <property type="entry name" value="ASPARAGINE SYNTHETASE DOMAIN-CONTAINING PROTEIN 1"/>
    <property type="match status" value="1"/>
</dbReference>
<dbReference type="SUPFAM" id="SSF52402">
    <property type="entry name" value="Adenine nucleotide alpha hydrolases-like"/>
    <property type="match status" value="1"/>
</dbReference>
<evidence type="ECO:0000259" key="4">
    <source>
        <dbReference type="Pfam" id="PF00733"/>
    </source>
</evidence>
<dbReference type="KEGG" id="nlo:107219787"/>
<dbReference type="PANTHER" id="PTHR45937:SF1">
    <property type="entry name" value="ASPARAGINE SYNTHETASE DOMAIN-CONTAINING PROTEIN 1"/>
    <property type="match status" value="1"/>
</dbReference>
<keyword evidence="2" id="KW-0061">Asparagine biosynthesis</keyword>
<organism evidence="6">
    <name type="scientific">Neodiprion lecontei</name>
    <name type="common">Redheaded pine sawfly</name>
    <dbReference type="NCBI Taxonomy" id="441921"/>
    <lineage>
        <taxon>Eukaryota</taxon>
        <taxon>Metazoa</taxon>
        <taxon>Ecdysozoa</taxon>
        <taxon>Arthropoda</taxon>
        <taxon>Hexapoda</taxon>
        <taxon>Insecta</taxon>
        <taxon>Pterygota</taxon>
        <taxon>Neoptera</taxon>
        <taxon>Endopterygota</taxon>
        <taxon>Hymenoptera</taxon>
        <taxon>Tenthredinoidea</taxon>
        <taxon>Diprionidae</taxon>
        <taxon>Diprioninae</taxon>
        <taxon>Neodiprion</taxon>
    </lineage>
</organism>
<dbReference type="InterPro" id="IPR051857">
    <property type="entry name" value="Asn_synthetase_domain"/>
</dbReference>
<evidence type="ECO:0000256" key="2">
    <source>
        <dbReference type="ARBA" id="ARBA00022888"/>
    </source>
</evidence>
<dbReference type="InParanoid" id="A0A6J0BFK2"/>
<dbReference type="FunCoup" id="A0A6J0BFK2">
    <property type="interactions" value="1332"/>
</dbReference>
<dbReference type="OrthoDB" id="10252281at2759"/>
<dbReference type="Pfam" id="PF00733">
    <property type="entry name" value="Asn_synthase"/>
    <property type="match status" value="1"/>
</dbReference>
<protein>
    <submittedName>
        <fullName evidence="6">Asparagine synthetase domain-containing protein CG17486 isoform X1</fullName>
    </submittedName>
</protein>
<accession>A0A6J0BFK2</accession>
<keyword evidence="5" id="KW-1185">Reference proteome</keyword>
<evidence type="ECO:0000313" key="5">
    <source>
        <dbReference type="Proteomes" id="UP000829291"/>
    </source>
</evidence>
<reference evidence="6" key="1">
    <citation type="submission" date="2025-08" db="UniProtKB">
        <authorList>
            <consortium name="RefSeq"/>
        </authorList>
    </citation>
    <scope>IDENTIFICATION</scope>
    <source>
        <tissue evidence="6">Thorax and Abdomen</tissue>
    </source>
</reference>
<dbReference type="CDD" id="cd01991">
    <property type="entry name" value="Asn_synthase_B_C"/>
    <property type="match status" value="1"/>
</dbReference>
<dbReference type="GO" id="GO:0004066">
    <property type="term" value="F:asparagine synthase (glutamine-hydrolyzing) activity"/>
    <property type="evidence" value="ECO:0007669"/>
    <property type="project" value="InterPro"/>
</dbReference>
<dbReference type="InterPro" id="IPR014729">
    <property type="entry name" value="Rossmann-like_a/b/a_fold"/>
</dbReference>
<keyword evidence="1" id="KW-0028">Amino-acid biosynthesis</keyword>
<gene>
    <name evidence="6" type="primary">LOC107219787</name>
</gene>
<sequence length="595" mass="67878">MCGIYCSVSRRDQNDVSKAGIDSKSTEWTKCKGAMNARGPDGTSELFRRLAKQWDGHFAASILWMQGSNPVMQPCTDSDVNGNVLLWNGDVFNGSLASDTECDTTTLLKRFSSSQNVVATLLEVQGPYSFIYFNKSDNCLYFGRDSIGRHSLLIKLNEDKTLLTLCSVGNKNVKNMTEVPAIGIFVTNLNCEEFNLTCYPWKEPNLRFTDIIEDLETSLNMDIDVKETIVKPEIDNSILYLDPEIKDVQYLKNIDYNQNFSQIMEQLLENKEVYQRVENILRFLRSSVEVRVRKKPNYCRNCISLYLNGEEVNCKHAKIGILFSGGLDSAILAVIANQFVPENEEIDLINVAFEKIKNPNSNCTKEAATINYDVPDRKTGKQTFTELERICPNRRWNFIQVNVMQVELQNYRSNHICNLVYPLRTVLDESLGCAVWFASKAKGVLMPTEIPYESSCRILLLGMGADELFGGYMRHRTTLKHKGWDMLAQELRGELERISERNLGRDDRVVSDHGRQSRLPYLDENFVKYVQTLKPWERCYPTDQMPVGLGDKLLLRLVARRIGLQSAANFPKRAFQFGSRIANSKENAKDVSDRL</sequence>
<dbReference type="SUPFAM" id="SSF56235">
    <property type="entry name" value="N-terminal nucleophile aminohydrolases (Ntn hydrolases)"/>
    <property type="match status" value="1"/>
</dbReference>
<evidence type="ECO:0000256" key="1">
    <source>
        <dbReference type="ARBA" id="ARBA00022605"/>
    </source>
</evidence>
<keyword evidence="3" id="KW-0315">Glutamine amidotransferase</keyword>
<dbReference type="Proteomes" id="UP000829291">
    <property type="component" value="Chromosome 2"/>
</dbReference>
<evidence type="ECO:0000256" key="3">
    <source>
        <dbReference type="ARBA" id="ARBA00022962"/>
    </source>
</evidence>
<dbReference type="Gene3D" id="3.60.20.10">
    <property type="entry name" value="Glutamine Phosphoribosylpyrophosphate, subunit 1, domain 1"/>
    <property type="match status" value="1"/>
</dbReference>
<dbReference type="GeneID" id="107219787"/>
<dbReference type="AlphaFoldDB" id="A0A6J0BFK2"/>
<dbReference type="Gene3D" id="3.40.50.620">
    <property type="entry name" value="HUPs"/>
    <property type="match status" value="1"/>
</dbReference>
<name>A0A6J0BFK2_NEOLC</name>
<dbReference type="InterPro" id="IPR029055">
    <property type="entry name" value="Ntn_hydrolases_N"/>
</dbReference>
<proteinExistence type="predicted"/>
<dbReference type="GO" id="GO:0006529">
    <property type="term" value="P:asparagine biosynthetic process"/>
    <property type="evidence" value="ECO:0007669"/>
    <property type="project" value="UniProtKB-KW"/>
</dbReference>
<feature type="domain" description="Asparagine synthetase" evidence="4">
    <location>
        <begin position="481"/>
        <end position="580"/>
    </location>
</feature>